<organism evidence="3 4">
    <name type="scientific">Pseudaquabacterium rugosum</name>
    <dbReference type="NCBI Taxonomy" id="2984194"/>
    <lineage>
        <taxon>Bacteria</taxon>
        <taxon>Pseudomonadati</taxon>
        <taxon>Pseudomonadota</taxon>
        <taxon>Betaproteobacteria</taxon>
        <taxon>Burkholderiales</taxon>
        <taxon>Sphaerotilaceae</taxon>
        <taxon>Pseudaquabacterium</taxon>
    </lineage>
</organism>
<feature type="domain" description="HTH cro/C1-type" evidence="2">
    <location>
        <begin position="15"/>
        <end position="69"/>
    </location>
</feature>
<dbReference type="InterPro" id="IPR001387">
    <property type="entry name" value="Cro/C1-type_HTH"/>
</dbReference>
<dbReference type="RefSeq" id="WP_341373738.1">
    <property type="nucleotide sequence ID" value="NZ_JBBUTF010000006.1"/>
</dbReference>
<comment type="caution">
    <text evidence="3">The sequence shown here is derived from an EMBL/GenBank/DDBJ whole genome shotgun (WGS) entry which is preliminary data.</text>
</comment>
<dbReference type="Proteomes" id="UP001368500">
    <property type="component" value="Unassembled WGS sequence"/>
</dbReference>
<dbReference type="Gene3D" id="1.10.260.40">
    <property type="entry name" value="lambda repressor-like DNA-binding domains"/>
    <property type="match status" value="1"/>
</dbReference>
<evidence type="ECO:0000256" key="1">
    <source>
        <dbReference type="SAM" id="MobiDB-lite"/>
    </source>
</evidence>
<dbReference type="PROSITE" id="PS50943">
    <property type="entry name" value="HTH_CROC1"/>
    <property type="match status" value="1"/>
</dbReference>
<sequence>MKQLLSVPSQVGQVLRATRKAAKLSQKDLAARLGLSQNRLSELETDPGTMRVDQLLAVLAALGMELQVQPRGGEQAARGDGAGGAEGSPTTDKQEW</sequence>
<dbReference type="EMBL" id="JBBUTF010000006">
    <property type="protein sequence ID" value="MEK8025953.1"/>
    <property type="molecule type" value="Genomic_DNA"/>
</dbReference>
<feature type="region of interest" description="Disordered" evidence="1">
    <location>
        <begin position="70"/>
        <end position="96"/>
    </location>
</feature>
<accession>A0ABU9B8N4</accession>
<keyword evidence="4" id="KW-1185">Reference proteome</keyword>
<evidence type="ECO:0000259" key="2">
    <source>
        <dbReference type="PROSITE" id="PS50943"/>
    </source>
</evidence>
<proteinExistence type="predicted"/>
<reference evidence="3 4" key="1">
    <citation type="submission" date="2024-04" db="EMBL/GenBank/DDBJ databases">
        <title>Novel species of the genus Ideonella isolated from streams.</title>
        <authorList>
            <person name="Lu H."/>
        </authorList>
    </citation>
    <scope>NUCLEOTIDE SEQUENCE [LARGE SCALE GENOMIC DNA]</scope>
    <source>
        <strain evidence="3 4">BYS139W</strain>
    </source>
</reference>
<evidence type="ECO:0000313" key="3">
    <source>
        <dbReference type="EMBL" id="MEK8025953.1"/>
    </source>
</evidence>
<gene>
    <name evidence="3" type="ORF">AACH11_08260</name>
</gene>
<name>A0ABU9B8N4_9BURK</name>
<evidence type="ECO:0000313" key="4">
    <source>
        <dbReference type="Proteomes" id="UP001368500"/>
    </source>
</evidence>
<dbReference type="Pfam" id="PF01381">
    <property type="entry name" value="HTH_3"/>
    <property type="match status" value="1"/>
</dbReference>
<dbReference type="SUPFAM" id="SSF47413">
    <property type="entry name" value="lambda repressor-like DNA-binding domains"/>
    <property type="match status" value="1"/>
</dbReference>
<dbReference type="SMART" id="SM00530">
    <property type="entry name" value="HTH_XRE"/>
    <property type="match status" value="1"/>
</dbReference>
<protein>
    <submittedName>
        <fullName evidence="3">Helix-turn-helix domain-containing protein</fullName>
    </submittedName>
</protein>
<dbReference type="CDD" id="cd00093">
    <property type="entry name" value="HTH_XRE"/>
    <property type="match status" value="1"/>
</dbReference>
<dbReference type="InterPro" id="IPR010982">
    <property type="entry name" value="Lambda_DNA-bd_dom_sf"/>
</dbReference>